<dbReference type="GO" id="GO:0032259">
    <property type="term" value="P:methylation"/>
    <property type="evidence" value="ECO:0007669"/>
    <property type="project" value="UniProtKB-KW"/>
</dbReference>
<dbReference type="EMBL" id="JAHCVK010000002">
    <property type="protein sequence ID" value="MBT0653159.1"/>
    <property type="molecule type" value="Genomic_DNA"/>
</dbReference>
<dbReference type="Proteomes" id="UP000756860">
    <property type="component" value="Unassembled WGS sequence"/>
</dbReference>
<dbReference type="SUPFAM" id="SSF53335">
    <property type="entry name" value="S-adenosyl-L-methionine-dependent methyltransferases"/>
    <property type="match status" value="1"/>
</dbReference>
<sequence length="267" mass="30794">MVDESHTMHEGTAMQNQWTSLLKDSVIWKGYDDQHSIEVARLKIQNFIVPQLQRLNATRILEVGCGSGVGPVVLRESGFEAYGIDPHFKDDVTDTYSFLISGEGKRIPFPDRHFDLVYSLETIEHVGTRDGMLELAEDYQIERRLFIRELCRVSSRHVIITTPNKYFPVDEHHVDMHGNPGFRVHSPFENKTLSARELRNGFREFGFELDAFLNPRGYYQLERVKKKFGRIGSLVSDGLLRLSSNRLIGGSFLNPHLFLLFRRLDRA</sequence>
<reference evidence="1 2" key="1">
    <citation type="submission" date="2021-05" db="EMBL/GenBank/DDBJ databases">
        <title>The draft genome of Geobacter luticola JCM 17780.</title>
        <authorList>
            <person name="Xu Z."/>
            <person name="Masuda Y."/>
            <person name="Itoh H."/>
            <person name="Senoo K."/>
        </authorList>
    </citation>
    <scope>NUCLEOTIDE SEQUENCE [LARGE SCALE GENOMIC DNA]</scope>
    <source>
        <strain evidence="1 2">JCM 17780</strain>
    </source>
</reference>
<organism evidence="1 2">
    <name type="scientific">Geomobilimonas luticola</name>
    <dbReference type="NCBI Taxonomy" id="1114878"/>
    <lineage>
        <taxon>Bacteria</taxon>
        <taxon>Pseudomonadati</taxon>
        <taxon>Thermodesulfobacteriota</taxon>
        <taxon>Desulfuromonadia</taxon>
        <taxon>Geobacterales</taxon>
        <taxon>Geobacteraceae</taxon>
        <taxon>Geomobilimonas</taxon>
    </lineage>
</organism>
<protein>
    <submittedName>
        <fullName evidence="1">Methyltransferase domain-containing protein</fullName>
    </submittedName>
</protein>
<name>A0ABS5SF66_9BACT</name>
<keyword evidence="1" id="KW-0489">Methyltransferase</keyword>
<dbReference type="InterPro" id="IPR029063">
    <property type="entry name" value="SAM-dependent_MTases_sf"/>
</dbReference>
<evidence type="ECO:0000313" key="1">
    <source>
        <dbReference type="EMBL" id="MBT0653159.1"/>
    </source>
</evidence>
<dbReference type="Pfam" id="PF13489">
    <property type="entry name" value="Methyltransf_23"/>
    <property type="match status" value="1"/>
</dbReference>
<comment type="caution">
    <text evidence="1">The sequence shown here is derived from an EMBL/GenBank/DDBJ whole genome shotgun (WGS) entry which is preliminary data.</text>
</comment>
<proteinExistence type="predicted"/>
<evidence type="ECO:0000313" key="2">
    <source>
        <dbReference type="Proteomes" id="UP000756860"/>
    </source>
</evidence>
<dbReference type="GO" id="GO:0008168">
    <property type="term" value="F:methyltransferase activity"/>
    <property type="evidence" value="ECO:0007669"/>
    <property type="project" value="UniProtKB-KW"/>
</dbReference>
<gene>
    <name evidence="1" type="ORF">KI810_08840</name>
</gene>
<dbReference type="Gene3D" id="3.40.50.150">
    <property type="entry name" value="Vaccinia Virus protein VP39"/>
    <property type="match status" value="1"/>
</dbReference>
<keyword evidence="1" id="KW-0808">Transferase</keyword>
<keyword evidence="2" id="KW-1185">Reference proteome</keyword>
<accession>A0ABS5SF66</accession>